<organism evidence="3 4">
    <name type="scientific">Apatococcus fuscideae</name>
    <dbReference type="NCBI Taxonomy" id="2026836"/>
    <lineage>
        <taxon>Eukaryota</taxon>
        <taxon>Viridiplantae</taxon>
        <taxon>Chlorophyta</taxon>
        <taxon>core chlorophytes</taxon>
        <taxon>Trebouxiophyceae</taxon>
        <taxon>Chlorellales</taxon>
        <taxon>Chlorellaceae</taxon>
        <taxon>Apatococcus</taxon>
    </lineage>
</organism>
<gene>
    <name evidence="3" type="ORF">WJX84_000531</name>
</gene>
<name>A0AAW1SYP7_9CHLO</name>
<comment type="caution">
    <text evidence="3">The sequence shown here is derived from an EMBL/GenBank/DDBJ whole genome shotgun (WGS) entry which is preliminary data.</text>
</comment>
<accession>A0AAW1SYP7</accession>
<protein>
    <recommendedName>
        <fullName evidence="5">Epoxide hydrolase</fullName>
    </recommendedName>
</protein>
<dbReference type="InterPro" id="IPR029058">
    <property type="entry name" value="AB_hydrolase_fold"/>
</dbReference>
<keyword evidence="2" id="KW-0378">Hydrolase</keyword>
<evidence type="ECO:0000256" key="2">
    <source>
        <dbReference type="ARBA" id="ARBA00022801"/>
    </source>
</evidence>
<dbReference type="GO" id="GO:0004301">
    <property type="term" value="F:epoxide hydrolase activity"/>
    <property type="evidence" value="ECO:0007669"/>
    <property type="project" value="TreeGrafter"/>
</dbReference>
<keyword evidence="4" id="KW-1185">Reference proteome</keyword>
<evidence type="ECO:0000313" key="4">
    <source>
        <dbReference type="Proteomes" id="UP001485043"/>
    </source>
</evidence>
<dbReference type="GO" id="GO:0097176">
    <property type="term" value="P:epoxide metabolic process"/>
    <property type="evidence" value="ECO:0007669"/>
    <property type="project" value="TreeGrafter"/>
</dbReference>
<evidence type="ECO:0000313" key="3">
    <source>
        <dbReference type="EMBL" id="KAK9861404.1"/>
    </source>
</evidence>
<dbReference type="Proteomes" id="UP001485043">
    <property type="component" value="Unassembled WGS sequence"/>
</dbReference>
<dbReference type="SUPFAM" id="SSF53474">
    <property type="entry name" value="alpha/beta-Hydrolases"/>
    <property type="match status" value="1"/>
</dbReference>
<comment type="similarity">
    <text evidence="1">Belongs to the peptidase S33 family.</text>
</comment>
<dbReference type="EMBL" id="JALJOV010000765">
    <property type="protein sequence ID" value="KAK9861404.1"/>
    <property type="molecule type" value="Genomic_DNA"/>
</dbReference>
<dbReference type="InterPro" id="IPR000639">
    <property type="entry name" value="Epox_hydrolase-like"/>
</dbReference>
<dbReference type="Gene3D" id="3.40.50.1820">
    <property type="entry name" value="alpha/beta hydrolase"/>
    <property type="match status" value="1"/>
</dbReference>
<evidence type="ECO:0000256" key="1">
    <source>
        <dbReference type="ARBA" id="ARBA00010088"/>
    </source>
</evidence>
<sequence length="146" mass="16531">MTQPQTLGYGLNDSPTGLAAWLVEKFRSYSDCNGNVETRFSKDELLTNISIYWFSGTITSSMRIYKESNMIEARHRMLTDNYCGVPSAVAVFPKELFQAPKAWLQQQFNLKSYSAFESGGHFAALEEPEALVQDMCQFYKSIDLGL</sequence>
<evidence type="ECO:0008006" key="5">
    <source>
        <dbReference type="Google" id="ProtNLM"/>
    </source>
</evidence>
<dbReference type="AlphaFoldDB" id="A0AAW1SYP7"/>
<dbReference type="PANTHER" id="PTHR21661">
    <property type="entry name" value="EPOXIDE HYDROLASE 1-RELATED"/>
    <property type="match status" value="1"/>
</dbReference>
<proteinExistence type="inferred from homology"/>
<dbReference type="PRINTS" id="PR00412">
    <property type="entry name" value="EPOXHYDRLASE"/>
</dbReference>
<dbReference type="PANTHER" id="PTHR21661:SF35">
    <property type="entry name" value="EPOXIDE HYDROLASE"/>
    <property type="match status" value="1"/>
</dbReference>
<reference evidence="3 4" key="1">
    <citation type="journal article" date="2024" name="Nat. Commun.">
        <title>Phylogenomics reveals the evolutionary origins of lichenization in chlorophyte algae.</title>
        <authorList>
            <person name="Puginier C."/>
            <person name="Libourel C."/>
            <person name="Otte J."/>
            <person name="Skaloud P."/>
            <person name="Haon M."/>
            <person name="Grisel S."/>
            <person name="Petersen M."/>
            <person name="Berrin J.G."/>
            <person name="Delaux P.M."/>
            <person name="Dal Grande F."/>
            <person name="Keller J."/>
        </authorList>
    </citation>
    <scope>NUCLEOTIDE SEQUENCE [LARGE SCALE GENOMIC DNA]</scope>
    <source>
        <strain evidence="3 4">SAG 2523</strain>
    </source>
</reference>